<organism evidence="7 8">
    <name type="scientific">Clostridium rhizosphaerae</name>
    <dbReference type="NCBI Taxonomy" id="2803861"/>
    <lineage>
        <taxon>Bacteria</taxon>
        <taxon>Bacillati</taxon>
        <taxon>Bacillota</taxon>
        <taxon>Clostridia</taxon>
        <taxon>Eubacteriales</taxon>
        <taxon>Clostridiaceae</taxon>
        <taxon>Clostridium</taxon>
    </lineage>
</organism>
<keyword evidence="3 5" id="KW-1133">Transmembrane helix</keyword>
<name>A0ABS1TFK9_9CLOT</name>
<dbReference type="InterPro" id="IPR007016">
    <property type="entry name" value="O-antigen_ligase-rel_domated"/>
</dbReference>
<gene>
    <name evidence="7" type="ORF">JK636_20615</name>
</gene>
<evidence type="ECO:0000313" key="8">
    <source>
        <dbReference type="Proteomes" id="UP000632377"/>
    </source>
</evidence>
<dbReference type="EMBL" id="JAESWC010000018">
    <property type="protein sequence ID" value="MBL4938120.1"/>
    <property type="molecule type" value="Genomic_DNA"/>
</dbReference>
<sequence>MGNKSLRILVYLYIVLLPLFPSKLRVASIPVNADIILGGIILLYALLVILYKNNRNNFIYGIKDFFSNYFSIFATLLLVMMLVSSVYAKYKLPAVSESFRFSGYIILYFIIKYEVNDKNTIDNIIKCFIATTSFLCIIGLIQIFTRIGVSEFIYHGSFGTRVRVPSTLGNPNSFGGLLLLSIFPVIMLCINERKKKTKLLYLICSLLMFSNIILTESRNAWLGLAIGSVILAIIYNIKLIFAFLGIGTVTLLFPQVSTRLKELTDMSQNIGRIRLWEIALIIIKEHPIRGIGNGNYQKLYSYYITKYPQLRYNDHKEFSVHNNYLKIQSELGIIGTIGFLGMIFSAMIRIKKLISMNIDDKYVAFFKGALASLAAFAFINMSDDFFMVPKIASYFWIIIAIGEALHYKVNNSVTIQEGL</sequence>
<keyword evidence="2 5" id="KW-0812">Transmembrane</keyword>
<feature type="transmembrane region" description="Helical" evidence="5">
    <location>
        <begin position="65"/>
        <end position="87"/>
    </location>
</feature>
<keyword evidence="4 5" id="KW-0472">Membrane</keyword>
<evidence type="ECO:0000313" key="7">
    <source>
        <dbReference type="EMBL" id="MBL4938120.1"/>
    </source>
</evidence>
<keyword evidence="8" id="KW-1185">Reference proteome</keyword>
<dbReference type="Pfam" id="PF04932">
    <property type="entry name" value="Wzy_C"/>
    <property type="match status" value="1"/>
</dbReference>
<proteinExistence type="predicted"/>
<feature type="transmembrane region" description="Helical" evidence="5">
    <location>
        <begin position="35"/>
        <end position="53"/>
    </location>
</feature>
<feature type="transmembrane region" description="Helical" evidence="5">
    <location>
        <begin position="391"/>
        <end position="409"/>
    </location>
</feature>
<feature type="transmembrane region" description="Helical" evidence="5">
    <location>
        <begin position="174"/>
        <end position="191"/>
    </location>
</feature>
<evidence type="ECO:0000259" key="6">
    <source>
        <dbReference type="Pfam" id="PF04932"/>
    </source>
</evidence>
<evidence type="ECO:0000256" key="4">
    <source>
        <dbReference type="ARBA" id="ARBA00023136"/>
    </source>
</evidence>
<dbReference type="PANTHER" id="PTHR37422:SF17">
    <property type="entry name" value="O-ANTIGEN LIGASE"/>
    <property type="match status" value="1"/>
</dbReference>
<comment type="subcellular location">
    <subcellularLocation>
        <location evidence="1">Membrane</location>
        <topology evidence="1">Multi-pass membrane protein</topology>
    </subcellularLocation>
</comment>
<feature type="transmembrane region" description="Helical" evidence="5">
    <location>
        <begin position="127"/>
        <end position="154"/>
    </location>
</feature>
<feature type="transmembrane region" description="Helical" evidence="5">
    <location>
        <begin position="198"/>
        <end position="214"/>
    </location>
</feature>
<dbReference type="InterPro" id="IPR051533">
    <property type="entry name" value="WaaL-like"/>
</dbReference>
<evidence type="ECO:0000256" key="3">
    <source>
        <dbReference type="ARBA" id="ARBA00022989"/>
    </source>
</evidence>
<dbReference type="GO" id="GO:0016874">
    <property type="term" value="F:ligase activity"/>
    <property type="evidence" value="ECO:0007669"/>
    <property type="project" value="UniProtKB-KW"/>
</dbReference>
<keyword evidence="7" id="KW-0436">Ligase</keyword>
<dbReference type="Proteomes" id="UP000632377">
    <property type="component" value="Unassembled WGS sequence"/>
</dbReference>
<accession>A0ABS1TFK9</accession>
<dbReference type="RefSeq" id="WP_202750847.1">
    <property type="nucleotide sequence ID" value="NZ_JAESWC010000018.1"/>
</dbReference>
<dbReference type="PANTHER" id="PTHR37422">
    <property type="entry name" value="TEICHURONIC ACID BIOSYNTHESIS PROTEIN TUAE"/>
    <property type="match status" value="1"/>
</dbReference>
<evidence type="ECO:0000256" key="5">
    <source>
        <dbReference type="SAM" id="Phobius"/>
    </source>
</evidence>
<feature type="transmembrane region" description="Helical" evidence="5">
    <location>
        <begin position="99"/>
        <end position="115"/>
    </location>
</feature>
<feature type="domain" description="O-antigen ligase-related" evidence="6">
    <location>
        <begin position="204"/>
        <end position="340"/>
    </location>
</feature>
<comment type="caution">
    <text evidence="7">The sequence shown here is derived from an EMBL/GenBank/DDBJ whole genome shotgun (WGS) entry which is preliminary data.</text>
</comment>
<evidence type="ECO:0000256" key="1">
    <source>
        <dbReference type="ARBA" id="ARBA00004141"/>
    </source>
</evidence>
<reference evidence="7 8" key="1">
    <citation type="submission" date="2021-01" db="EMBL/GenBank/DDBJ databases">
        <title>Genome public.</title>
        <authorList>
            <person name="Liu C."/>
            <person name="Sun Q."/>
        </authorList>
    </citation>
    <scope>NUCLEOTIDE SEQUENCE [LARGE SCALE GENOMIC DNA]</scope>
    <source>
        <strain evidence="7 8">YIM B02515</strain>
    </source>
</reference>
<evidence type="ECO:0000256" key="2">
    <source>
        <dbReference type="ARBA" id="ARBA00022692"/>
    </source>
</evidence>
<feature type="transmembrane region" description="Helical" evidence="5">
    <location>
        <begin position="362"/>
        <end position="379"/>
    </location>
</feature>
<protein>
    <submittedName>
        <fullName evidence="7">O-antigen ligase family protein</fullName>
    </submittedName>
</protein>
<feature type="transmembrane region" description="Helical" evidence="5">
    <location>
        <begin position="220"/>
        <end position="253"/>
    </location>
</feature>
<feature type="transmembrane region" description="Helical" evidence="5">
    <location>
        <begin position="331"/>
        <end position="350"/>
    </location>
</feature>